<evidence type="ECO:0000313" key="9">
    <source>
        <dbReference type="EMBL" id="KFB73703.1"/>
    </source>
</evidence>
<keyword evidence="3 7" id="KW-0547">Nucleotide-binding</keyword>
<comment type="catalytic activity">
    <reaction evidence="7">
        <text>ATP + H2O + polyamine-[polyamine-binding protein]Side 1 = ADP + phosphate + polyamineSide 2 + [polyamine-binding protein]Side 1.</text>
        <dbReference type="EC" id="7.6.2.11"/>
    </reaction>
</comment>
<keyword evidence="5 7" id="KW-1278">Translocase</keyword>
<evidence type="ECO:0000256" key="3">
    <source>
        <dbReference type="ARBA" id="ARBA00022741"/>
    </source>
</evidence>
<proteinExistence type="inferred from homology"/>
<gene>
    <name evidence="7 9" type="primary">potA</name>
    <name evidence="9" type="ORF">AW09_001042</name>
</gene>
<dbReference type="InterPro" id="IPR013611">
    <property type="entry name" value="Transp-assoc_OB_typ2"/>
</dbReference>
<dbReference type="Pfam" id="PF00005">
    <property type="entry name" value="ABC_tran"/>
    <property type="match status" value="1"/>
</dbReference>
<keyword evidence="4 7" id="KW-0067">ATP-binding</keyword>
<evidence type="ECO:0000256" key="1">
    <source>
        <dbReference type="ARBA" id="ARBA00022448"/>
    </source>
</evidence>
<dbReference type="InterPro" id="IPR003439">
    <property type="entry name" value="ABC_transporter-like_ATP-bd"/>
</dbReference>
<dbReference type="Gene3D" id="2.40.50.100">
    <property type="match status" value="1"/>
</dbReference>
<evidence type="ECO:0000256" key="2">
    <source>
        <dbReference type="ARBA" id="ARBA00022475"/>
    </source>
</evidence>
<sequence>MALLEIRNVSRRFGELQAVDDVSLSIEAGEFFTLVGPSGCGKTTLLRLIAGFDQPDTGELLLDAQRLAGIPPEKRPVHTVFQSYALFPHMTVAQNVAFPLQMAGKSQNEISSRLKEALELVHLANKARQFPRELSGGQRQRVALARALINKPRLLLLDEPLAALDAKLREQITGELIALQREVGITFVFVTHSQQEALAVSHRIAVMNNGRIEQVGAPEQIYGYPRNRFVADFIGTINLLPVEVRAAGQDGLRLFAAGLGEIIGTPVVGPSTGEHGAFAVRPEQLRIVTAGDLTELDNHFHGRVRDHLYLGDVTVYKIALENGVVLEAMLTNAVPGRARFLERGAPVAVGWQRDAGVYLRD</sequence>
<comment type="function">
    <text evidence="7">Part of the ABC transporter complex PotABCD involved in spermidine/putrescine import. Responsible for energy coupling to the transport system.</text>
</comment>
<dbReference type="InterPro" id="IPR050093">
    <property type="entry name" value="ABC_SmlMolc_Importer"/>
</dbReference>
<dbReference type="FunFam" id="3.40.50.300:FF:000133">
    <property type="entry name" value="Spermidine/putrescine import ATP-binding protein PotA"/>
    <property type="match status" value="1"/>
</dbReference>
<dbReference type="Gene3D" id="3.40.50.300">
    <property type="entry name" value="P-loop containing nucleotide triphosphate hydrolases"/>
    <property type="match status" value="1"/>
</dbReference>
<keyword evidence="1 7" id="KW-0813">Transport</keyword>
<dbReference type="GO" id="GO:0043190">
    <property type="term" value="C:ATP-binding cassette (ABC) transporter complex"/>
    <property type="evidence" value="ECO:0007669"/>
    <property type="project" value="InterPro"/>
</dbReference>
<dbReference type="EC" id="7.6.2.11" evidence="7"/>
<feature type="domain" description="ABC transporter" evidence="8">
    <location>
        <begin position="4"/>
        <end position="234"/>
    </location>
</feature>
<dbReference type="GO" id="GO:0015417">
    <property type="term" value="F:ABC-type polyamine transporter activity"/>
    <property type="evidence" value="ECO:0007669"/>
    <property type="project" value="UniProtKB-EC"/>
</dbReference>
<comment type="caution">
    <text evidence="9">The sequence shown here is derived from an EMBL/GenBank/DDBJ whole genome shotgun (WGS) entry which is preliminary data.</text>
</comment>
<dbReference type="SMART" id="SM00382">
    <property type="entry name" value="AAA"/>
    <property type="match status" value="1"/>
</dbReference>
<dbReference type="SUPFAM" id="SSF50331">
    <property type="entry name" value="MOP-like"/>
    <property type="match status" value="1"/>
</dbReference>
<dbReference type="InterPro" id="IPR003593">
    <property type="entry name" value="AAA+_ATPase"/>
</dbReference>
<evidence type="ECO:0000313" key="10">
    <source>
        <dbReference type="Proteomes" id="UP000020077"/>
    </source>
</evidence>
<comment type="similarity">
    <text evidence="7">Belongs to the ABC transporter superfamily. Spermidine/putrescine importer (TC 3.A.1.11.1) family.</text>
</comment>
<dbReference type="InterPro" id="IPR017871">
    <property type="entry name" value="ABC_transporter-like_CS"/>
</dbReference>
<dbReference type="GO" id="GO:0005524">
    <property type="term" value="F:ATP binding"/>
    <property type="evidence" value="ECO:0007669"/>
    <property type="project" value="UniProtKB-KW"/>
</dbReference>
<protein>
    <recommendedName>
        <fullName evidence="7">Spermidine/putrescine import ATP-binding protein PotA</fullName>
        <ecNumber evidence="7">7.6.2.11</ecNumber>
    </recommendedName>
</protein>
<dbReference type="GO" id="GO:0015847">
    <property type="term" value="P:putrescine transport"/>
    <property type="evidence" value="ECO:0007669"/>
    <property type="project" value="UniProtKB-ARBA"/>
</dbReference>
<keyword evidence="6 7" id="KW-0472">Membrane</keyword>
<evidence type="ECO:0000256" key="4">
    <source>
        <dbReference type="ARBA" id="ARBA00022840"/>
    </source>
</evidence>
<dbReference type="AlphaFoldDB" id="A0A080LY27"/>
<name>A0A080LY27_9PROT</name>
<organism evidence="9 10">
    <name type="scientific">Candidatus Accumulibacter phosphatis</name>
    <dbReference type="NCBI Taxonomy" id="327160"/>
    <lineage>
        <taxon>Bacteria</taxon>
        <taxon>Pseudomonadati</taxon>
        <taxon>Pseudomonadota</taxon>
        <taxon>Betaproteobacteria</taxon>
        <taxon>Candidatus Accumulibacter</taxon>
    </lineage>
</organism>
<evidence type="ECO:0000259" key="8">
    <source>
        <dbReference type="PROSITE" id="PS50893"/>
    </source>
</evidence>
<dbReference type="InterPro" id="IPR008995">
    <property type="entry name" value="Mo/tungstate-bd_C_term_dom"/>
</dbReference>
<reference evidence="9 10" key="1">
    <citation type="submission" date="2014-02" db="EMBL/GenBank/DDBJ databases">
        <title>Expanding our view of genomic diversity in Candidatus Accumulibacter clades.</title>
        <authorList>
            <person name="Skennerton C.T."/>
            <person name="Barr J.J."/>
            <person name="Slater F.R."/>
            <person name="Bond P.L."/>
            <person name="Tyson G.W."/>
        </authorList>
    </citation>
    <scope>NUCLEOTIDE SEQUENCE [LARGE SCALE GENOMIC DNA]</scope>
    <source>
        <strain evidence="10">BA-91</strain>
    </source>
</reference>
<dbReference type="PROSITE" id="PS50893">
    <property type="entry name" value="ABC_TRANSPORTER_2"/>
    <property type="match status" value="1"/>
</dbReference>
<dbReference type="Proteomes" id="UP000020077">
    <property type="component" value="Unassembled WGS sequence"/>
</dbReference>
<keyword evidence="2 7" id="KW-1003">Cell membrane</keyword>
<accession>A0A080LY27</accession>
<dbReference type="PANTHER" id="PTHR42781:SF4">
    <property type="entry name" value="SPERMIDINE_PUTRESCINE IMPORT ATP-BINDING PROTEIN POTA"/>
    <property type="match status" value="1"/>
</dbReference>
<dbReference type="InterPro" id="IPR027417">
    <property type="entry name" value="P-loop_NTPase"/>
</dbReference>
<dbReference type="NCBIfam" id="TIGR01187">
    <property type="entry name" value="potA"/>
    <property type="match status" value="1"/>
</dbReference>
<dbReference type="InterPro" id="IPR005893">
    <property type="entry name" value="PotA-like"/>
</dbReference>
<dbReference type="EMBL" id="JDVG02000180">
    <property type="protein sequence ID" value="KFB73703.1"/>
    <property type="molecule type" value="Genomic_DNA"/>
</dbReference>
<evidence type="ECO:0000256" key="5">
    <source>
        <dbReference type="ARBA" id="ARBA00022967"/>
    </source>
</evidence>
<evidence type="ECO:0000256" key="6">
    <source>
        <dbReference type="ARBA" id="ARBA00023136"/>
    </source>
</evidence>
<keyword evidence="9" id="KW-0378">Hydrolase</keyword>
<dbReference type="PANTHER" id="PTHR42781">
    <property type="entry name" value="SPERMIDINE/PUTRESCINE IMPORT ATP-BINDING PROTEIN POTA"/>
    <property type="match status" value="1"/>
</dbReference>
<comment type="subunit">
    <text evidence="7">The complex is composed of two ATP-binding proteins (PotA), two transmembrane proteins (PotB and PotC) and a solute-binding protein (PotD).</text>
</comment>
<evidence type="ECO:0000256" key="7">
    <source>
        <dbReference type="RuleBase" id="RU364083"/>
    </source>
</evidence>
<dbReference type="SUPFAM" id="SSF52540">
    <property type="entry name" value="P-loop containing nucleoside triphosphate hydrolases"/>
    <property type="match status" value="1"/>
</dbReference>
<dbReference type="GO" id="GO:0016887">
    <property type="term" value="F:ATP hydrolysis activity"/>
    <property type="evidence" value="ECO:0007669"/>
    <property type="project" value="InterPro"/>
</dbReference>
<dbReference type="Pfam" id="PF08402">
    <property type="entry name" value="TOBE_2"/>
    <property type="match status" value="1"/>
</dbReference>
<dbReference type="PROSITE" id="PS00211">
    <property type="entry name" value="ABC_TRANSPORTER_1"/>
    <property type="match status" value="1"/>
</dbReference>